<gene>
    <name evidence="1" type="ORF">DY000_02010516</name>
</gene>
<evidence type="ECO:0000313" key="2">
    <source>
        <dbReference type="Proteomes" id="UP000266723"/>
    </source>
</evidence>
<proteinExistence type="predicted"/>
<comment type="caution">
    <text evidence="1">The sequence shown here is derived from an EMBL/GenBank/DDBJ whole genome shotgun (WGS) entry which is preliminary data.</text>
</comment>
<sequence length="122" mass="13901">MKRFEEDTMKPWDIGEIERMGFVKEEMSSGERDARDVRRCASMFWREDAVTERNNATPRSSEIANHNLTALLLMKICNPPKETHSLSSMQICHPNPAVVTVGELSFYRGFTANVDCSPVSFD</sequence>
<keyword evidence="2" id="KW-1185">Reference proteome</keyword>
<name>A0ABQ7CCI2_BRACR</name>
<dbReference type="Proteomes" id="UP000266723">
    <property type="component" value="Unassembled WGS sequence"/>
</dbReference>
<organism evidence="1 2">
    <name type="scientific">Brassica cretica</name>
    <name type="common">Mustard</name>
    <dbReference type="NCBI Taxonomy" id="69181"/>
    <lineage>
        <taxon>Eukaryota</taxon>
        <taxon>Viridiplantae</taxon>
        <taxon>Streptophyta</taxon>
        <taxon>Embryophyta</taxon>
        <taxon>Tracheophyta</taxon>
        <taxon>Spermatophyta</taxon>
        <taxon>Magnoliopsida</taxon>
        <taxon>eudicotyledons</taxon>
        <taxon>Gunneridae</taxon>
        <taxon>Pentapetalae</taxon>
        <taxon>rosids</taxon>
        <taxon>malvids</taxon>
        <taxon>Brassicales</taxon>
        <taxon>Brassicaceae</taxon>
        <taxon>Brassiceae</taxon>
        <taxon>Brassica</taxon>
    </lineage>
</organism>
<dbReference type="EMBL" id="QGKV02000832">
    <property type="protein sequence ID" value="KAF3549488.1"/>
    <property type="molecule type" value="Genomic_DNA"/>
</dbReference>
<protein>
    <submittedName>
        <fullName evidence="1">Uncharacterized protein</fullName>
    </submittedName>
</protein>
<evidence type="ECO:0000313" key="1">
    <source>
        <dbReference type="EMBL" id="KAF3549488.1"/>
    </source>
</evidence>
<reference evidence="1 2" key="1">
    <citation type="journal article" date="2020" name="BMC Genomics">
        <title>Intraspecific diversification of the crop wild relative Brassica cretica Lam. using demographic model selection.</title>
        <authorList>
            <person name="Kioukis A."/>
            <person name="Michalopoulou V.A."/>
            <person name="Briers L."/>
            <person name="Pirintsos S."/>
            <person name="Studholme D.J."/>
            <person name="Pavlidis P."/>
            <person name="Sarris P.F."/>
        </authorList>
    </citation>
    <scope>NUCLEOTIDE SEQUENCE [LARGE SCALE GENOMIC DNA]</scope>
    <source>
        <strain evidence="2">cv. PFS-1207/04</strain>
    </source>
</reference>
<accession>A0ABQ7CCI2</accession>